<dbReference type="AlphaFoldDB" id="A0A7L9QE81"/>
<proteinExistence type="evidence at transcript level"/>
<dbReference type="SUPFAM" id="SSF54654">
    <property type="entry name" value="CI-2 family of serine protease inhibitors"/>
    <property type="match status" value="1"/>
</dbReference>
<dbReference type="Gene3D" id="3.30.10.10">
    <property type="entry name" value="Trypsin Inhibitor V, subunit A"/>
    <property type="match status" value="1"/>
</dbReference>
<evidence type="ECO:0000256" key="1">
    <source>
        <dbReference type="ARBA" id="ARBA00008210"/>
    </source>
</evidence>
<dbReference type="GO" id="GO:0004867">
    <property type="term" value="F:serine-type endopeptidase inhibitor activity"/>
    <property type="evidence" value="ECO:0007669"/>
    <property type="project" value="UniProtKB-KW"/>
</dbReference>
<dbReference type="InterPro" id="IPR036354">
    <property type="entry name" value="Prot_inh_pot1_sf"/>
</dbReference>
<dbReference type="PRINTS" id="PR00292">
    <property type="entry name" value="POTATOINHBTR"/>
</dbReference>
<feature type="chain" id="PRO_5029664139" evidence="5">
    <location>
        <begin position="29"/>
        <end position="275"/>
    </location>
</feature>
<dbReference type="GO" id="GO:0009611">
    <property type="term" value="P:response to wounding"/>
    <property type="evidence" value="ECO:0007669"/>
    <property type="project" value="InterPro"/>
</dbReference>
<feature type="compositionally biased region" description="Low complexity" evidence="4">
    <location>
        <begin position="104"/>
        <end position="118"/>
    </location>
</feature>
<comment type="similarity">
    <text evidence="1">Belongs to the protease inhibitor I13 (potato type I serine protease inhibitor) family.</text>
</comment>
<dbReference type="PROSITE" id="PS00285">
    <property type="entry name" value="POTATO_INHIBITOR"/>
    <property type="match status" value="1"/>
</dbReference>
<evidence type="ECO:0000256" key="3">
    <source>
        <dbReference type="ARBA" id="ARBA00022900"/>
    </source>
</evidence>
<accession>A0A7L9QE81</accession>
<dbReference type="Pfam" id="PF00280">
    <property type="entry name" value="potato_inhibit"/>
    <property type="match status" value="1"/>
</dbReference>
<evidence type="ECO:0000256" key="4">
    <source>
        <dbReference type="SAM" id="MobiDB-lite"/>
    </source>
</evidence>
<feature type="compositionally biased region" description="Polar residues" evidence="4">
    <location>
        <begin position="86"/>
        <end position="103"/>
    </location>
</feature>
<evidence type="ECO:0000256" key="2">
    <source>
        <dbReference type="ARBA" id="ARBA00022690"/>
    </source>
</evidence>
<keyword evidence="3" id="KW-0722">Serine protease inhibitor</keyword>
<protein>
    <submittedName>
        <fullName evidence="6">Putative extracellular protein CSOL_042</fullName>
    </submittedName>
</protein>
<feature type="signal peptide" evidence="5">
    <location>
        <begin position="1"/>
        <end position="28"/>
    </location>
</feature>
<evidence type="ECO:0000256" key="5">
    <source>
        <dbReference type="SAM" id="SignalP"/>
    </source>
</evidence>
<keyword evidence="5" id="KW-0732">Signal</keyword>
<reference evidence="6" key="1">
    <citation type="journal article" date="2020" name="Microb. Ecol.">
        <title>The Under-explored Extracellular Proteome of Aero-Terrestrial Microalgae Provides Clues on Different Mechanisms of Desiccation Tolerance in Non-Model Organisms.</title>
        <authorList>
            <person name="Gonzalez-Hourcade M."/>
            <person name="Del Campo E.M."/>
            <person name="Casano L.M."/>
        </authorList>
    </citation>
    <scope>NUCLEOTIDE SEQUENCE</scope>
    <source>
        <strain evidence="6">SAG 216-12</strain>
    </source>
</reference>
<dbReference type="EMBL" id="MT438868">
    <property type="protein sequence ID" value="QOL01115.1"/>
    <property type="molecule type" value="mRNA"/>
</dbReference>
<name>A0A7L9QE81_9CHLO</name>
<sequence>MRTIHAGVLFIYCQTLLWNLAAPQICLAQGSPGTQVQGSSDLGEAPFPRASPVLIRRSAALPFASAPAPAPGPSARAHRPELTAASVRSTDPVTGQPVSLDSSTPRAMPAAPQQAGPNAPTPGPESGTGASGQSGLLALNGTGAGGGVNAGDGSLTGQGASTGVGDGTTAGSGGVSDAAAFGNVGGLVFDGAGNIVGGQSTFGDVQTTYSGPQEWPELVGTNALVAKAKLKSETGLTVVLVPTGSVVTTDYRADRIRIYFDPATYLVVQPRPSVG</sequence>
<feature type="region of interest" description="Disordered" evidence="4">
    <location>
        <begin position="65"/>
        <end position="143"/>
    </location>
</feature>
<dbReference type="PANTHER" id="PTHR33091">
    <property type="entry name" value="PROTEIN, PUTATIVE, EXPRESSED-RELATED"/>
    <property type="match status" value="1"/>
</dbReference>
<organism evidence="6">
    <name type="scientific">Pseudococcomyxa simplex</name>
    <dbReference type="NCBI Taxonomy" id="464287"/>
    <lineage>
        <taxon>Eukaryota</taxon>
        <taxon>Viridiplantae</taxon>
        <taxon>Chlorophyta</taxon>
        <taxon>core chlorophytes</taxon>
        <taxon>Trebouxiophyceae</taxon>
        <taxon>Chlorellales</taxon>
        <taxon>Oocystaceae</taxon>
        <taxon>Pseudococcomyxa</taxon>
    </lineage>
</organism>
<evidence type="ECO:0000313" key="6">
    <source>
        <dbReference type="EMBL" id="QOL01115.1"/>
    </source>
</evidence>
<keyword evidence="2" id="KW-0646">Protease inhibitor</keyword>
<dbReference type="InterPro" id="IPR000864">
    <property type="entry name" value="Prot_inh_pot1"/>
</dbReference>
<dbReference type="PANTHER" id="PTHR33091:SF29">
    <property type="entry name" value="SUBTILISIN INHIBITOR 1"/>
    <property type="match status" value="1"/>
</dbReference>